<reference evidence="7" key="1">
    <citation type="submission" date="2017-02" db="UniProtKB">
        <authorList>
            <consortium name="WormBaseParasite"/>
        </authorList>
    </citation>
    <scope>IDENTIFICATION</scope>
</reference>
<keyword evidence="6" id="KW-1185">Reference proteome</keyword>
<dbReference type="Proteomes" id="UP000321570">
    <property type="component" value="Unassembled WGS sequence"/>
</dbReference>
<sequence>MKVNYINIKYVLALLAILLFTCLGVGLSVSECGCVFCLNCRSTDYIYQQMTGLMATSLTLYIIATIIAIVSVFKCDKWVNITNFIIILIGAVLMLAALSIFYRDNHFWASLMGGIAMTLSFETAAFLFIELFTNGKLSTVREPHTH</sequence>
<dbReference type="AlphaFoldDB" id="A0A0R3SWH9"/>
<feature type="signal peptide" evidence="2">
    <location>
        <begin position="1"/>
        <end position="28"/>
    </location>
</feature>
<reference evidence="4 6" key="3">
    <citation type="submission" date="2019-07" db="EMBL/GenBank/DDBJ databases">
        <authorList>
            <person name="Jastrzebski P J."/>
            <person name="Paukszto L."/>
            <person name="Jastrzebski P J."/>
        </authorList>
    </citation>
    <scope>NUCLEOTIDE SEQUENCE [LARGE SCALE GENOMIC DNA]</scope>
    <source>
        <strain evidence="4 6">WMS-il1</strain>
    </source>
</reference>
<dbReference type="WBParaSite" id="HDID_0001004101-mRNA-1">
    <property type="protein sequence ID" value="HDID_0001004101-mRNA-1"/>
    <property type="gene ID" value="HDID_0001004101"/>
</dbReference>
<keyword evidence="1" id="KW-0812">Transmembrane</keyword>
<feature type="chain" id="PRO_5044546601" evidence="2">
    <location>
        <begin position="29"/>
        <end position="146"/>
    </location>
</feature>
<dbReference type="OrthoDB" id="6244121at2759"/>
<evidence type="ECO:0000313" key="7">
    <source>
        <dbReference type="WBParaSite" id="HDID_0001004101-mRNA-1"/>
    </source>
</evidence>
<feature type="transmembrane region" description="Helical" evidence="1">
    <location>
        <begin position="108"/>
        <end position="129"/>
    </location>
</feature>
<evidence type="ECO:0000313" key="3">
    <source>
        <dbReference type="EMBL" id="VDL62572.1"/>
    </source>
</evidence>
<gene>
    <name evidence="3" type="ORF">HDID_LOCUS10039</name>
    <name evidence="4" type="ORF">WMSIL1_LOCUS8224</name>
</gene>
<proteinExistence type="predicted"/>
<accession>A0A0R3SWH9</accession>
<dbReference type="Proteomes" id="UP000274504">
    <property type="component" value="Unassembled WGS sequence"/>
</dbReference>
<dbReference type="EMBL" id="UYSG01011498">
    <property type="protein sequence ID" value="VDL62572.1"/>
    <property type="molecule type" value="Genomic_DNA"/>
</dbReference>
<evidence type="ECO:0000313" key="6">
    <source>
        <dbReference type="Proteomes" id="UP000321570"/>
    </source>
</evidence>
<evidence type="ECO:0000313" key="4">
    <source>
        <dbReference type="EMBL" id="VUZ49230.1"/>
    </source>
</evidence>
<evidence type="ECO:0000313" key="5">
    <source>
        <dbReference type="Proteomes" id="UP000274504"/>
    </source>
</evidence>
<evidence type="ECO:0000256" key="2">
    <source>
        <dbReference type="SAM" id="SignalP"/>
    </source>
</evidence>
<keyword evidence="1" id="KW-0472">Membrane</keyword>
<feature type="transmembrane region" description="Helical" evidence="1">
    <location>
        <begin position="46"/>
        <end position="72"/>
    </location>
</feature>
<keyword evidence="2" id="KW-0732">Signal</keyword>
<name>A0A0R3SWH9_HYMDI</name>
<evidence type="ECO:0000256" key="1">
    <source>
        <dbReference type="SAM" id="Phobius"/>
    </source>
</evidence>
<feature type="transmembrane region" description="Helical" evidence="1">
    <location>
        <begin position="84"/>
        <end position="102"/>
    </location>
</feature>
<keyword evidence="1" id="KW-1133">Transmembrane helix</keyword>
<organism evidence="7">
    <name type="scientific">Hymenolepis diminuta</name>
    <name type="common">Rat tapeworm</name>
    <dbReference type="NCBI Taxonomy" id="6216"/>
    <lineage>
        <taxon>Eukaryota</taxon>
        <taxon>Metazoa</taxon>
        <taxon>Spiralia</taxon>
        <taxon>Lophotrochozoa</taxon>
        <taxon>Platyhelminthes</taxon>
        <taxon>Cestoda</taxon>
        <taxon>Eucestoda</taxon>
        <taxon>Cyclophyllidea</taxon>
        <taxon>Hymenolepididae</taxon>
        <taxon>Hymenolepis</taxon>
    </lineage>
</organism>
<protein>
    <submittedName>
        <fullName evidence="7">MARVEL domain-containing protein</fullName>
    </submittedName>
</protein>
<dbReference type="EMBL" id="CABIJS010000322">
    <property type="protein sequence ID" value="VUZ49230.1"/>
    <property type="molecule type" value="Genomic_DNA"/>
</dbReference>
<reference evidence="3 5" key="2">
    <citation type="submission" date="2018-11" db="EMBL/GenBank/DDBJ databases">
        <authorList>
            <consortium name="Pathogen Informatics"/>
        </authorList>
    </citation>
    <scope>NUCLEOTIDE SEQUENCE [LARGE SCALE GENOMIC DNA]</scope>
</reference>